<dbReference type="EMBL" id="BARW01019126">
    <property type="protein sequence ID" value="GAI91695.1"/>
    <property type="molecule type" value="Genomic_DNA"/>
</dbReference>
<organism evidence="2">
    <name type="scientific">marine sediment metagenome</name>
    <dbReference type="NCBI Taxonomy" id="412755"/>
    <lineage>
        <taxon>unclassified sequences</taxon>
        <taxon>metagenomes</taxon>
        <taxon>ecological metagenomes</taxon>
    </lineage>
</organism>
<reference evidence="2" key="1">
    <citation type="journal article" date="2014" name="Front. Microbiol.">
        <title>High frequency of phylogenetically diverse reductive dehalogenase-homologous genes in deep subseafloor sedimentary metagenomes.</title>
        <authorList>
            <person name="Kawai M."/>
            <person name="Futagami T."/>
            <person name="Toyoda A."/>
            <person name="Takaki Y."/>
            <person name="Nishi S."/>
            <person name="Hori S."/>
            <person name="Arai W."/>
            <person name="Tsubouchi T."/>
            <person name="Morono Y."/>
            <person name="Uchiyama I."/>
            <person name="Ito T."/>
            <person name="Fujiyama A."/>
            <person name="Inagaki F."/>
            <person name="Takami H."/>
        </authorList>
    </citation>
    <scope>NUCLEOTIDE SEQUENCE</scope>
    <source>
        <strain evidence="2">Expedition CK06-06</strain>
    </source>
</reference>
<comment type="caution">
    <text evidence="2">The sequence shown here is derived from an EMBL/GenBank/DDBJ whole genome shotgun (WGS) entry which is preliminary data.</text>
</comment>
<dbReference type="AlphaFoldDB" id="X1TVU2"/>
<evidence type="ECO:0000313" key="2">
    <source>
        <dbReference type="EMBL" id="GAI91695.1"/>
    </source>
</evidence>
<dbReference type="InterPro" id="IPR046738">
    <property type="entry name" value="DUF6788"/>
</dbReference>
<sequence length="124" mass="14845">MSSIEKIKNLEQKRSSIMKEILSFRSMIPGAFKIVYCKCGKENCWCYQKKGHPFRRITWTENGLSKTKAIPEKDVEWIKEVTGNYRKFRKKCKEIKELQDGLKNLLEEYGKEIIKKSRQLRDYF</sequence>
<name>X1TVU2_9ZZZZ</name>
<proteinExistence type="predicted"/>
<protein>
    <recommendedName>
        <fullName evidence="1">DUF6788 domain-containing protein</fullName>
    </recommendedName>
</protein>
<dbReference type="Pfam" id="PF20586">
    <property type="entry name" value="DUF6788"/>
    <property type="match status" value="1"/>
</dbReference>
<accession>X1TVU2</accession>
<feature type="domain" description="DUF6788" evidence="1">
    <location>
        <begin position="9"/>
        <end position="80"/>
    </location>
</feature>
<evidence type="ECO:0000259" key="1">
    <source>
        <dbReference type="Pfam" id="PF20586"/>
    </source>
</evidence>
<gene>
    <name evidence="2" type="ORF">S12H4_32602</name>
</gene>